<evidence type="ECO:0000256" key="1">
    <source>
        <dbReference type="SAM" id="MobiDB-lite"/>
    </source>
</evidence>
<proteinExistence type="predicted"/>
<accession>A0A0A9EIT5</accession>
<organism evidence="2">
    <name type="scientific">Arundo donax</name>
    <name type="common">Giant reed</name>
    <name type="synonym">Donax arundinaceus</name>
    <dbReference type="NCBI Taxonomy" id="35708"/>
    <lineage>
        <taxon>Eukaryota</taxon>
        <taxon>Viridiplantae</taxon>
        <taxon>Streptophyta</taxon>
        <taxon>Embryophyta</taxon>
        <taxon>Tracheophyta</taxon>
        <taxon>Spermatophyta</taxon>
        <taxon>Magnoliopsida</taxon>
        <taxon>Liliopsida</taxon>
        <taxon>Poales</taxon>
        <taxon>Poaceae</taxon>
        <taxon>PACMAD clade</taxon>
        <taxon>Arundinoideae</taxon>
        <taxon>Arundineae</taxon>
        <taxon>Arundo</taxon>
    </lineage>
</organism>
<feature type="region of interest" description="Disordered" evidence="1">
    <location>
        <begin position="1"/>
        <end position="21"/>
    </location>
</feature>
<evidence type="ECO:0000313" key="2">
    <source>
        <dbReference type="EMBL" id="JAD97775.1"/>
    </source>
</evidence>
<feature type="compositionally biased region" description="Polar residues" evidence="1">
    <location>
        <begin position="1"/>
        <end position="13"/>
    </location>
</feature>
<name>A0A0A9EIT5_ARUDO</name>
<protein>
    <submittedName>
        <fullName evidence="2">Uncharacterized protein</fullName>
    </submittedName>
</protein>
<dbReference type="AlphaFoldDB" id="A0A0A9EIT5"/>
<reference evidence="2" key="2">
    <citation type="journal article" date="2015" name="Data Brief">
        <title>Shoot transcriptome of the giant reed, Arundo donax.</title>
        <authorList>
            <person name="Barrero R.A."/>
            <person name="Guerrero F.D."/>
            <person name="Moolhuijzen P."/>
            <person name="Goolsby J.A."/>
            <person name="Tidwell J."/>
            <person name="Bellgard S.E."/>
            <person name="Bellgard M.I."/>
        </authorList>
    </citation>
    <scope>NUCLEOTIDE SEQUENCE</scope>
    <source>
        <tissue evidence="2">Shoot tissue taken approximately 20 cm above the soil surface</tissue>
    </source>
</reference>
<sequence length="21" mass="2189">MQLNPSDNKSITGSELALLAS</sequence>
<reference evidence="2" key="1">
    <citation type="submission" date="2014-09" db="EMBL/GenBank/DDBJ databases">
        <authorList>
            <person name="Magalhaes I.L.F."/>
            <person name="Oliveira U."/>
            <person name="Santos F.R."/>
            <person name="Vidigal T.H.D.A."/>
            <person name="Brescovit A.D."/>
            <person name="Santos A.J."/>
        </authorList>
    </citation>
    <scope>NUCLEOTIDE SEQUENCE</scope>
    <source>
        <tissue evidence="2">Shoot tissue taken approximately 20 cm above the soil surface</tissue>
    </source>
</reference>
<dbReference type="EMBL" id="GBRH01200120">
    <property type="protein sequence ID" value="JAD97775.1"/>
    <property type="molecule type" value="Transcribed_RNA"/>
</dbReference>